<proteinExistence type="predicted"/>
<dbReference type="EMBL" id="MFDM01000015">
    <property type="protein sequence ID" value="OGE43654.1"/>
    <property type="molecule type" value="Genomic_DNA"/>
</dbReference>
<evidence type="ECO:0000313" key="2">
    <source>
        <dbReference type="Proteomes" id="UP000178565"/>
    </source>
</evidence>
<evidence type="ECO:0000313" key="1">
    <source>
        <dbReference type="EMBL" id="OGE43654.1"/>
    </source>
</evidence>
<dbReference type="AlphaFoldDB" id="A0A1F5KS46"/>
<comment type="caution">
    <text evidence="1">The sequence shown here is derived from an EMBL/GenBank/DDBJ whole genome shotgun (WGS) entry which is preliminary data.</text>
</comment>
<protein>
    <submittedName>
        <fullName evidence="1">Uncharacterized protein</fullName>
    </submittedName>
</protein>
<sequence length="89" mass="10389">MIETPERQGFTRVKEAVKLRRFIKELSHEEDIALRGVKGQRLDGILDRSDLVLSQLQEEHSDWIEQKRQLFSSYLSPVNKVDPIVKTVN</sequence>
<dbReference type="Proteomes" id="UP000178565">
    <property type="component" value="Unassembled WGS sequence"/>
</dbReference>
<name>A0A1F5KS46_9BACT</name>
<reference evidence="1 2" key="1">
    <citation type="journal article" date="2016" name="Nat. Commun.">
        <title>Thousands of microbial genomes shed light on interconnected biogeochemical processes in an aquifer system.</title>
        <authorList>
            <person name="Anantharaman K."/>
            <person name="Brown C.T."/>
            <person name="Hug L.A."/>
            <person name="Sharon I."/>
            <person name="Castelle C.J."/>
            <person name="Probst A.J."/>
            <person name="Thomas B.C."/>
            <person name="Singh A."/>
            <person name="Wilkins M.J."/>
            <person name="Karaoz U."/>
            <person name="Brodie E.L."/>
            <person name="Williams K.H."/>
            <person name="Hubbard S.S."/>
            <person name="Banfield J.F."/>
        </authorList>
    </citation>
    <scope>NUCLEOTIDE SEQUENCE [LARGE SCALE GENOMIC DNA]</scope>
</reference>
<organism evidence="1 2">
    <name type="scientific">Candidatus Daviesbacteria bacterium RIFCSPLOWO2_01_FULL_39_12</name>
    <dbReference type="NCBI Taxonomy" id="1797785"/>
    <lineage>
        <taxon>Bacteria</taxon>
        <taxon>Candidatus Daviesiibacteriota</taxon>
    </lineage>
</organism>
<accession>A0A1F5KS46</accession>
<gene>
    <name evidence="1" type="ORF">A3B45_01245</name>
</gene>